<reference evidence="1 2" key="1">
    <citation type="submission" date="2017-03" db="EMBL/GenBank/DDBJ databases">
        <title>Rapid Whole Genome Sequencing of Comamonas kerstersii Causing Continuous ambulatory Peritoneal Dialysis-Associated Peritonitis.</title>
        <authorList>
            <person name="Zheng B."/>
        </authorList>
    </citation>
    <scope>NUCLEOTIDE SEQUENCE [LARGE SCALE GENOMIC DNA]</scope>
    <source>
        <strain evidence="1 2">8943</strain>
    </source>
</reference>
<sequence>MFASLIEESKKKELLTIARLINIFDLPLLWDGKSEKERNGECDLRRIAFNVSENHKINWSNFIKEYEKNSFLNSYMEDELLAEIGKLKLNSQNNVEKRFEIAEKILKEEIIKDRHNNSKEMQQSRIILFEVMRSIFMISGLTDLKRRLLQIISIAYKIDGEDFNELLAQATSLHKEMKRTINLVLE</sequence>
<protein>
    <submittedName>
        <fullName evidence="1">Uncharacterized protein</fullName>
    </submittedName>
</protein>
<name>A0A1V0BHC1_9BURK</name>
<dbReference type="EMBL" id="CP020121">
    <property type="protein sequence ID" value="AQZ99308.1"/>
    <property type="molecule type" value="Genomic_DNA"/>
</dbReference>
<gene>
    <name evidence="1" type="ORF">B5M06_14670</name>
</gene>
<evidence type="ECO:0000313" key="2">
    <source>
        <dbReference type="Proteomes" id="UP000242792"/>
    </source>
</evidence>
<organism evidence="1 2">
    <name type="scientific">Comamonas kerstersii</name>
    <dbReference type="NCBI Taxonomy" id="225992"/>
    <lineage>
        <taxon>Bacteria</taxon>
        <taxon>Pseudomonadati</taxon>
        <taxon>Pseudomonadota</taxon>
        <taxon>Betaproteobacteria</taxon>
        <taxon>Burkholderiales</taxon>
        <taxon>Comamonadaceae</taxon>
        <taxon>Comamonas</taxon>
    </lineage>
</organism>
<accession>A0A1V0BHC1</accession>
<dbReference type="Proteomes" id="UP000242792">
    <property type="component" value="Chromosome"/>
</dbReference>
<dbReference type="KEGG" id="cke:B5M06_14670"/>
<dbReference type="AlphaFoldDB" id="A0A1V0BHC1"/>
<proteinExistence type="predicted"/>
<evidence type="ECO:0000313" key="1">
    <source>
        <dbReference type="EMBL" id="AQZ99308.1"/>
    </source>
</evidence>